<dbReference type="InterPro" id="IPR013325">
    <property type="entry name" value="RNA_pol_sigma_r2"/>
</dbReference>
<dbReference type="FunFam" id="1.10.601.10:FF:000001">
    <property type="entry name" value="RNA polymerase sigma factor SigA"/>
    <property type="match status" value="1"/>
</dbReference>
<dbReference type="PANTHER" id="PTHR30603:SF60">
    <property type="entry name" value="RNA POLYMERASE SIGMA FACTOR RPOD"/>
    <property type="match status" value="1"/>
</dbReference>
<dbReference type="PROSITE" id="PS00716">
    <property type="entry name" value="SIGMA70_2"/>
    <property type="match status" value="1"/>
</dbReference>
<feature type="domain" description="RNA polymerase sigma-70" evidence="8">
    <location>
        <begin position="149"/>
        <end position="162"/>
    </location>
</feature>
<dbReference type="Gene3D" id="1.10.10.10">
    <property type="entry name" value="Winged helix-like DNA-binding domain superfamily/Winged helix DNA-binding domain"/>
    <property type="match status" value="2"/>
</dbReference>
<reference evidence="10" key="1">
    <citation type="submission" date="2020-10" db="EMBL/GenBank/DDBJ databases">
        <authorList>
            <person name="Gilroy R."/>
        </authorList>
    </citation>
    <scope>NUCLEOTIDE SEQUENCE</scope>
    <source>
        <strain evidence="10">11159</strain>
    </source>
</reference>
<feature type="compositionally biased region" description="Acidic residues" evidence="7">
    <location>
        <begin position="26"/>
        <end position="66"/>
    </location>
</feature>
<keyword evidence="5 6" id="KW-0804">Transcription</keyword>
<evidence type="ECO:0000256" key="5">
    <source>
        <dbReference type="ARBA" id="ARBA00023163"/>
    </source>
</evidence>
<dbReference type="InterPro" id="IPR007624">
    <property type="entry name" value="RNA_pol_sigma70_r3"/>
</dbReference>
<dbReference type="Proteomes" id="UP000823613">
    <property type="component" value="Unassembled WGS sequence"/>
</dbReference>
<dbReference type="InterPro" id="IPR009042">
    <property type="entry name" value="RNA_pol_sigma70_r1_2"/>
</dbReference>
<dbReference type="Gene3D" id="1.10.601.10">
    <property type="entry name" value="RNA Polymerase Primary Sigma Factor"/>
    <property type="match status" value="2"/>
</dbReference>
<dbReference type="SUPFAM" id="SSF88946">
    <property type="entry name" value="Sigma2 domain of RNA polymerase sigma factors"/>
    <property type="match status" value="1"/>
</dbReference>
<dbReference type="InterPro" id="IPR007627">
    <property type="entry name" value="RNA_pol_sigma70_r2"/>
</dbReference>
<comment type="subcellular location">
    <subcellularLocation>
        <location evidence="6">Cytoplasm</location>
    </subcellularLocation>
</comment>
<evidence type="ECO:0000256" key="3">
    <source>
        <dbReference type="ARBA" id="ARBA00023082"/>
    </source>
</evidence>
<gene>
    <name evidence="10" type="primary">rpoD</name>
    <name evidence="6" type="synonym">sigA</name>
    <name evidence="10" type="ORF">IAC58_06375</name>
</gene>
<feature type="DNA-binding region" description="H-T-H motif" evidence="6">
    <location>
        <begin position="321"/>
        <end position="340"/>
    </location>
</feature>
<dbReference type="InterPro" id="IPR012760">
    <property type="entry name" value="RNA_pol_sigma_RpoD_C"/>
</dbReference>
<dbReference type="PRINTS" id="PR00046">
    <property type="entry name" value="SIGMA70FCT"/>
</dbReference>
<dbReference type="InterPro" id="IPR014284">
    <property type="entry name" value="RNA_pol_sigma-70_dom"/>
</dbReference>
<dbReference type="NCBIfam" id="TIGR02937">
    <property type="entry name" value="sigma70-ECF"/>
    <property type="match status" value="1"/>
</dbReference>
<dbReference type="GO" id="GO:0005737">
    <property type="term" value="C:cytoplasm"/>
    <property type="evidence" value="ECO:0007669"/>
    <property type="project" value="UniProtKB-SubCell"/>
</dbReference>
<feature type="region of interest" description="Sigma-70 factor domain-2" evidence="6">
    <location>
        <begin position="125"/>
        <end position="195"/>
    </location>
</feature>
<dbReference type="InterPro" id="IPR013324">
    <property type="entry name" value="RNA_pol_sigma_r3/r4-like"/>
</dbReference>
<protein>
    <recommendedName>
        <fullName evidence="6">RNA polymerase sigma factor SigA</fullName>
    </recommendedName>
</protein>
<comment type="caution">
    <text evidence="10">The sequence shown here is derived from an EMBL/GenBank/DDBJ whole genome shotgun (WGS) entry which is preliminary data.</text>
</comment>
<dbReference type="CDD" id="cd06171">
    <property type="entry name" value="Sigma70_r4"/>
    <property type="match status" value="1"/>
</dbReference>
<evidence type="ECO:0000256" key="4">
    <source>
        <dbReference type="ARBA" id="ARBA00023125"/>
    </source>
</evidence>
<keyword evidence="3 6" id="KW-0731">Sigma factor</keyword>
<dbReference type="InterPro" id="IPR028630">
    <property type="entry name" value="Sigma70_RpoD"/>
</dbReference>
<accession>A0A9D9DIE4</accession>
<dbReference type="InterPro" id="IPR007630">
    <property type="entry name" value="RNA_pol_sigma70_r4"/>
</dbReference>
<comment type="similarity">
    <text evidence="6">Belongs to the sigma-70 factor family. RpoD/SigA subfamily.</text>
</comment>
<evidence type="ECO:0000256" key="7">
    <source>
        <dbReference type="SAM" id="MobiDB-lite"/>
    </source>
</evidence>
<evidence type="ECO:0000256" key="1">
    <source>
        <dbReference type="ARBA" id="ARBA00022490"/>
    </source>
</evidence>
<sequence>MDLTDDEILKVIEHFKDIGYSMSGDGIDDDTDLDDIDDSNFSEEEANEDEDDEDLVDDEEEDDEKESIENLDVSNLDNLNNDVKVNDSVKIYLKDIGKVPLLTAEQEKELAKRILKGDTNARNQLITANLRLVVSIAKHRIGRGMPFLDLIEEGNLGLMKAVEKFDYTKNFKFSTYATWWIKQAINRAIADQARTIRIPVHMVETINKISKHSRALVQKLGREPTAEEISEDMQGALSPQKIRDIQKISLEPVSLETPIGEEDDSKLGDFVEDKENLSPTEYATREMIKSKLNEVMGELTDREERVLRLRYGLDDNRPRTLEEVGKEFGVTRERIRQIEAKAIRKLRHPNRQKKLEDYRS</sequence>
<feature type="region of interest" description="Sigma-70 factor domain-4" evidence="6">
    <location>
        <begin position="295"/>
        <end position="348"/>
    </location>
</feature>
<reference evidence="10" key="2">
    <citation type="journal article" date="2021" name="PeerJ">
        <title>Extensive microbial diversity within the chicken gut microbiome revealed by metagenomics and culture.</title>
        <authorList>
            <person name="Gilroy R."/>
            <person name="Ravi A."/>
            <person name="Getino M."/>
            <person name="Pursley I."/>
            <person name="Horton D.L."/>
            <person name="Alikhan N.F."/>
            <person name="Baker D."/>
            <person name="Gharbi K."/>
            <person name="Hall N."/>
            <person name="Watson M."/>
            <person name="Adriaenssens E.M."/>
            <person name="Foster-Nyarko E."/>
            <person name="Jarju S."/>
            <person name="Secka A."/>
            <person name="Antonio M."/>
            <person name="Oren A."/>
            <person name="Chaudhuri R.R."/>
            <person name="La Ragione R."/>
            <person name="Hildebrand F."/>
            <person name="Pallen M.J."/>
        </authorList>
    </citation>
    <scope>NUCLEOTIDE SEQUENCE</scope>
    <source>
        <strain evidence="10">11159</strain>
    </source>
</reference>
<evidence type="ECO:0000256" key="2">
    <source>
        <dbReference type="ARBA" id="ARBA00023015"/>
    </source>
</evidence>
<keyword evidence="4 6" id="KW-0238">DNA-binding</keyword>
<dbReference type="Pfam" id="PF00140">
    <property type="entry name" value="Sigma70_r1_2"/>
    <property type="match status" value="1"/>
</dbReference>
<feature type="domain" description="RNA polymerase sigma-70" evidence="9">
    <location>
        <begin position="320"/>
        <end position="346"/>
    </location>
</feature>
<evidence type="ECO:0000313" key="11">
    <source>
        <dbReference type="Proteomes" id="UP000823613"/>
    </source>
</evidence>
<feature type="short sequence motif" description="Interaction with polymerase core subunit RpoC" evidence="6">
    <location>
        <begin position="149"/>
        <end position="152"/>
    </location>
</feature>
<dbReference type="InterPro" id="IPR036388">
    <property type="entry name" value="WH-like_DNA-bd_sf"/>
</dbReference>
<dbReference type="SUPFAM" id="SSF88659">
    <property type="entry name" value="Sigma3 and sigma4 domains of RNA polymerase sigma factors"/>
    <property type="match status" value="2"/>
</dbReference>
<keyword evidence="2 6" id="KW-0805">Transcription regulation</keyword>
<keyword evidence="1 6" id="KW-0963">Cytoplasm</keyword>
<dbReference type="InterPro" id="IPR050239">
    <property type="entry name" value="Sigma-70_RNA_pol_init_factors"/>
</dbReference>
<comment type="caution">
    <text evidence="6">Lacks conserved residue(s) required for the propagation of feature annotation.</text>
</comment>
<feature type="region of interest" description="Disordered" evidence="7">
    <location>
        <begin position="19"/>
        <end position="68"/>
    </location>
</feature>
<name>A0A9D9DIE4_9BACL</name>
<evidence type="ECO:0000259" key="8">
    <source>
        <dbReference type="PROSITE" id="PS00715"/>
    </source>
</evidence>
<comment type="function">
    <text evidence="6">Sigma factors are initiation factors that promote the attachment of RNA polymerase to specific initiation sites and are then released. This sigma factor is the primary sigma factor during exponential growth.</text>
</comment>
<evidence type="ECO:0000313" key="10">
    <source>
        <dbReference type="EMBL" id="MBO8428148.1"/>
    </source>
</evidence>
<organism evidence="10 11">
    <name type="scientific">Candidatus Onthovivens merdipullorum</name>
    <dbReference type="NCBI Taxonomy" id="2840889"/>
    <lineage>
        <taxon>Bacteria</taxon>
        <taxon>Bacillati</taxon>
        <taxon>Bacillota</taxon>
        <taxon>Bacilli</taxon>
        <taxon>Bacillales</taxon>
        <taxon>Candidatus Onthovivens</taxon>
    </lineage>
</organism>
<dbReference type="Pfam" id="PF04545">
    <property type="entry name" value="Sigma70_r4"/>
    <property type="match status" value="1"/>
</dbReference>
<dbReference type="NCBIfam" id="TIGR02393">
    <property type="entry name" value="RpoD_Cterm"/>
    <property type="match status" value="1"/>
</dbReference>
<dbReference type="Pfam" id="PF04539">
    <property type="entry name" value="Sigma70_r3"/>
    <property type="match status" value="1"/>
</dbReference>
<evidence type="ECO:0000259" key="9">
    <source>
        <dbReference type="PROSITE" id="PS00716"/>
    </source>
</evidence>
<dbReference type="GO" id="GO:0003677">
    <property type="term" value="F:DNA binding"/>
    <property type="evidence" value="ECO:0007669"/>
    <property type="project" value="UniProtKB-UniRule"/>
</dbReference>
<dbReference type="HAMAP" id="MF_00963">
    <property type="entry name" value="Sigma70_RpoD_SigA"/>
    <property type="match status" value="1"/>
</dbReference>
<dbReference type="GO" id="GO:0006352">
    <property type="term" value="P:DNA-templated transcription initiation"/>
    <property type="evidence" value="ECO:0007669"/>
    <property type="project" value="UniProtKB-UniRule"/>
</dbReference>
<dbReference type="GO" id="GO:0016987">
    <property type="term" value="F:sigma factor activity"/>
    <property type="evidence" value="ECO:0007669"/>
    <property type="project" value="UniProtKB-UniRule"/>
</dbReference>
<proteinExistence type="inferred from homology"/>
<dbReference type="InterPro" id="IPR000943">
    <property type="entry name" value="RNA_pol_sigma70"/>
</dbReference>
<dbReference type="AlphaFoldDB" id="A0A9D9DIE4"/>
<dbReference type="Pfam" id="PF04542">
    <property type="entry name" value="Sigma70_r2"/>
    <property type="match status" value="1"/>
</dbReference>
<dbReference type="PANTHER" id="PTHR30603">
    <property type="entry name" value="RNA POLYMERASE SIGMA FACTOR RPO"/>
    <property type="match status" value="1"/>
</dbReference>
<dbReference type="PROSITE" id="PS00715">
    <property type="entry name" value="SIGMA70_1"/>
    <property type="match status" value="1"/>
</dbReference>
<evidence type="ECO:0000256" key="6">
    <source>
        <dbReference type="HAMAP-Rule" id="MF_00963"/>
    </source>
</evidence>
<dbReference type="EMBL" id="JADIMY010000121">
    <property type="protein sequence ID" value="MBO8428148.1"/>
    <property type="molecule type" value="Genomic_DNA"/>
</dbReference>
<comment type="subunit">
    <text evidence="6">Interacts transiently with the RNA polymerase catalytic core.</text>
</comment>